<dbReference type="PANTHER" id="PTHR24072">
    <property type="entry name" value="RHO FAMILY GTPASE"/>
    <property type="match status" value="1"/>
</dbReference>
<dbReference type="EMBL" id="JTDF01021530">
    <property type="protein sequence ID" value="KAF8561728.1"/>
    <property type="molecule type" value="Genomic_DNA"/>
</dbReference>
<feature type="domain" description="Miro" evidence="3">
    <location>
        <begin position="1"/>
        <end position="157"/>
    </location>
</feature>
<dbReference type="FunFam" id="3.40.50.300:FF:000170">
    <property type="entry name" value="Mitochondrial Rho GTPase"/>
    <property type="match status" value="1"/>
</dbReference>
<evidence type="ECO:0000259" key="3">
    <source>
        <dbReference type="PROSITE" id="PS51423"/>
    </source>
</evidence>
<dbReference type="GO" id="GO:0007264">
    <property type="term" value="P:small GTPase-mediated signal transduction"/>
    <property type="evidence" value="ECO:0007669"/>
    <property type="project" value="InterPro"/>
</dbReference>
<dbReference type="GO" id="GO:0005525">
    <property type="term" value="F:GTP binding"/>
    <property type="evidence" value="ECO:0007669"/>
    <property type="project" value="UniProtKB-KW"/>
</dbReference>
<evidence type="ECO:0000313" key="4">
    <source>
        <dbReference type="EMBL" id="KAF8561728.1"/>
    </source>
</evidence>
<protein>
    <recommendedName>
        <fullName evidence="3">Miro domain-containing protein</fullName>
    </recommendedName>
</protein>
<dbReference type="OrthoDB" id="10020961at2759"/>
<dbReference type="AlphaFoldDB" id="A0A8T0D4Q7"/>
<feature type="non-terminal residue" evidence="4">
    <location>
        <position position="213"/>
    </location>
</feature>
<dbReference type="Gene3D" id="3.40.50.300">
    <property type="entry name" value="P-loop containing nucleotide triphosphate hydrolases"/>
    <property type="match status" value="1"/>
</dbReference>
<dbReference type="Pfam" id="PF00071">
    <property type="entry name" value="Ras"/>
    <property type="match status" value="1"/>
</dbReference>
<evidence type="ECO:0000313" key="5">
    <source>
        <dbReference type="Proteomes" id="UP000699462"/>
    </source>
</evidence>
<dbReference type="PRINTS" id="PR00449">
    <property type="entry name" value="RASTRNSFRMNG"/>
</dbReference>
<dbReference type="GO" id="GO:0003924">
    <property type="term" value="F:GTPase activity"/>
    <property type="evidence" value="ECO:0007669"/>
    <property type="project" value="InterPro"/>
</dbReference>
<accession>A0A8T0D4Q7</accession>
<evidence type="ECO:0000256" key="1">
    <source>
        <dbReference type="ARBA" id="ARBA00022741"/>
    </source>
</evidence>
<dbReference type="InterPro" id="IPR003578">
    <property type="entry name" value="Small_GTPase_Rho"/>
</dbReference>
<dbReference type="SUPFAM" id="SSF52540">
    <property type="entry name" value="P-loop containing nucleoside triphosphate hydrolases"/>
    <property type="match status" value="1"/>
</dbReference>
<evidence type="ECO:0000256" key="2">
    <source>
        <dbReference type="ARBA" id="ARBA00023134"/>
    </source>
</evidence>
<dbReference type="InterPro" id="IPR020860">
    <property type="entry name" value="MIRO_dom"/>
</dbReference>
<dbReference type="SMART" id="SM00173">
    <property type="entry name" value="RAS"/>
    <property type="match status" value="1"/>
</dbReference>
<dbReference type="PROSITE" id="PS51423">
    <property type="entry name" value="MIRO"/>
    <property type="match status" value="1"/>
</dbReference>
<keyword evidence="2" id="KW-0342">GTP-binding</keyword>
<dbReference type="SMART" id="SM00174">
    <property type="entry name" value="RHO"/>
    <property type="match status" value="1"/>
</dbReference>
<dbReference type="SMART" id="SM00175">
    <property type="entry name" value="RAB"/>
    <property type="match status" value="1"/>
</dbReference>
<dbReference type="Proteomes" id="UP000699462">
    <property type="component" value="Unassembled WGS sequence"/>
</dbReference>
<keyword evidence="5" id="KW-1185">Reference proteome</keyword>
<organism evidence="4 5">
    <name type="scientific">Paragonimus westermani</name>
    <dbReference type="NCBI Taxonomy" id="34504"/>
    <lineage>
        <taxon>Eukaryota</taxon>
        <taxon>Metazoa</taxon>
        <taxon>Spiralia</taxon>
        <taxon>Lophotrochozoa</taxon>
        <taxon>Platyhelminthes</taxon>
        <taxon>Trematoda</taxon>
        <taxon>Digenea</taxon>
        <taxon>Plagiorchiida</taxon>
        <taxon>Troglotremata</taxon>
        <taxon>Troglotrematidae</taxon>
        <taxon>Paragonimus</taxon>
    </lineage>
</organism>
<reference evidence="4 5" key="1">
    <citation type="submission" date="2019-07" db="EMBL/GenBank/DDBJ databases">
        <title>Annotation for the trematode Paragonimus westermani.</title>
        <authorList>
            <person name="Choi Y.-J."/>
        </authorList>
    </citation>
    <scope>NUCLEOTIDE SEQUENCE [LARGE SCALE GENOMIC DNA]</scope>
    <source>
        <strain evidence="4">180907_Pwestermani</strain>
    </source>
</reference>
<name>A0A8T0D4Q7_9TREM</name>
<dbReference type="InterPro" id="IPR001806">
    <property type="entry name" value="Small_GTPase"/>
</dbReference>
<sequence length="213" mass="23899">AKVGKTTLILSLVSEEFSPKVPAQAEEITIPADVTPERVATQIVDYSSRTQSQEQLCAEIRRADVICLVHALDDEKSLEKLSSFWLPLIRHNNPNSNSHIPIVLVGNKLDLLNESQLSQVLPIMSEFSEVETCIECSAKTLLNLSEAFWFAQKAVLYPTAPLYDAERKEVILLQHLSTLPSPHFSRLHTVVLLWMVSVDLGKYRCAFCPMIAR</sequence>
<proteinExistence type="predicted"/>
<comment type="caution">
    <text evidence="4">The sequence shown here is derived from an EMBL/GenBank/DDBJ whole genome shotgun (WGS) entry which is preliminary data.</text>
</comment>
<dbReference type="InterPro" id="IPR027417">
    <property type="entry name" value="P-loop_NTPase"/>
</dbReference>
<gene>
    <name evidence="4" type="ORF">P879_10158</name>
</gene>
<keyword evidence="1" id="KW-0547">Nucleotide-binding</keyword>